<protein>
    <submittedName>
        <fullName evidence="1">Polyprotein protein</fullName>
    </submittedName>
</protein>
<dbReference type="PANTHER" id="PTHR33180">
    <property type="entry name" value="PHOTOSYSTEM II CP43 REACTION CENTER PROTEIN"/>
    <property type="match status" value="1"/>
</dbReference>
<evidence type="ECO:0000313" key="2">
    <source>
        <dbReference type="Proteomes" id="UP000011115"/>
    </source>
</evidence>
<reference evidence="2" key="1">
    <citation type="journal article" date="2011" name="Nature">
        <title>Genome sequence and analysis of the tuber crop potato.</title>
        <authorList>
            <consortium name="The Potato Genome Sequencing Consortium"/>
        </authorList>
    </citation>
    <scope>NUCLEOTIDE SEQUENCE [LARGE SCALE GENOMIC DNA]</scope>
    <source>
        <strain evidence="2">cv. DM1-3 516 R44</strain>
    </source>
</reference>
<sequence>MDGVINRHPEIWWTLKSHKFEIFTRPWGPYIPNWVRELYKTYGDLVPQGKKKSATFKPVDYVVVREAVLPTPATGPSGISSTAPSMTPSSPTAALPPRFVASDVASRPLLTQAAILQMGRVAHSADMHASKLEATLPRMIESSLTAVVTPLRQSINVLTERIEVCERDMSMNFGTLEIPDDLDTGMPAYYDVPPTTTEDEVRAEHVAAESEAEIDEEILSI</sequence>
<accession>M1D8R1</accession>
<dbReference type="PaxDb" id="4113-PGSC0003DMT400085095"/>
<dbReference type="HOGENOM" id="CLU_029307_2_1_1"/>
<keyword evidence="2" id="KW-1185">Reference proteome</keyword>
<proteinExistence type="predicted"/>
<reference evidence="1" key="2">
    <citation type="submission" date="2015-06" db="UniProtKB">
        <authorList>
            <consortium name="EnsemblPlants"/>
        </authorList>
    </citation>
    <scope>IDENTIFICATION</scope>
    <source>
        <strain evidence="1">DM1-3 516 R44</strain>
    </source>
</reference>
<dbReference type="PANTHER" id="PTHR33180:SF31">
    <property type="entry name" value="POLYPROTEIN PROTEIN"/>
    <property type="match status" value="1"/>
</dbReference>
<dbReference type="AlphaFoldDB" id="M1D8R1"/>
<evidence type="ECO:0000313" key="1">
    <source>
        <dbReference type="EnsemblPlants" id="PGSC0003DMT400085095"/>
    </source>
</evidence>
<dbReference type="EnsemblPlants" id="PGSC0003DMT400085095">
    <property type="protein sequence ID" value="PGSC0003DMT400085095"/>
    <property type="gene ID" value="PGSC0003DMG400034666"/>
</dbReference>
<dbReference type="InParanoid" id="M1D8R1"/>
<dbReference type="Gramene" id="PGSC0003DMT400085095">
    <property type="protein sequence ID" value="PGSC0003DMT400085095"/>
    <property type="gene ID" value="PGSC0003DMG400034666"/>
</dbReference>
<name>M1D8R1_SOLTU</name>
<dbReference type="Proteomes" id="UP000011115">
    <property type="component" value="Unassembled WGS sequence"/>
</dbReference>
<organism evidence="1 2">
    <name type="scientific">Solanum tuberosum</name>
    <name type="common">Potato</name>
    <dbReference type="NCBI Taxonomy" id="4113"/>
    <lineage>
        <taxon>Eukaryota</taxon>
        <taxon>Viridiplantae</taxon>
        <taxon>Streptophyta</taxon>
        <taxon>Embryophyta</taxon>
        <taxon>Tracheophyta</taxon>
        <taxon>Spermatophyta</taxon>
        <taxon>Magnoliopsida</taxon>
        <taxon>eudicotyledons</taxon>
        <taxon>Gunneridae</taxon>
        <taxon>Pentapetalae</taxon>
        <taxon>asterids</taxon>
        <taxon>lamiids</taxon>
        <taxon>Solanales</taxon>
        <taxon>Solanaceae</taxon>
        <taxon>Solanoideae</taxon>
        <taxon>Solaneae</taxon>
        <taxon>Solanum</taxon>
    </lineage>
</organism>